<dbReference type="EMBL" id="CAXDID020000123">
    <property type="protein sequence ID" value="CAL6032600.1"/>
    <property type="molecule type" value="Genomic_DNA"/>
</dbReference>
<dbReference type="AlphaFoldDB" id="A0AA86UVH9"/>
<organism evidence="3">
    <name type="scientific">Hexamita inflata</name>
    <dbReference type="NCBI Taxonomy" id="28002"/>
    <lineage>
        <taxon>Eukaryota</taxon>
        <taxon>Metamonada</taxon>
        <taxon>Diplomonadida</taxon>
        <taxon>Hexamitidae</taxon>
        <taxon>Hexamitinae</taxon>
        <taxon>Hexamita</taxon>
    </lineage>
</organism>
<keyword evidence="2" id="KW-0732">Signal</keyword>
<feature type="chain" id="PRO_5041675123" evidence="2">
    <location>
        <begin position="18"/>
        <end position="513"/>
    </location>
</feature>
<evidence type="ECO:0000313" key="4">
    <source>
        <dbReference type="EMBL" id="CAL6032600.1"/>
    </source>
</evidence>
<comment type="caution">
    <text evidence="3">The sequence shown here is derived from an EMBL/GenBank/DDBJ whole genome shotgun (WGS) entry which is preliminary data.</text>
</comment>
<sequence>MQLHLLILNSVLTRSSFQPCSNSVYKGISQISYCQKQSTLNNLQVTQQFVIQTSQVSNVFIGVGQVQNSRISMQVEVPRYSSFSLFGQINGVMILESALNVSLLDETSLAASVCILCDVQISYSNVTFMSSSQNASGLVVQPVSSITIQNCFFQLRLDADLASGIVLVVSQAMDSFSITNFNLTSHFLDPSSNTGLIVSTPLVQVTVSVTGFQYCSQYNSLVGQSYYSSLVKTAYPVYNCDFICDELFFVYGLCLNGLQFSQTNGKNLTCGENFEFVGDSCVCYEGYVLNLSQCVNVVSYLTSIQSQVANQIILINKLQQTVSQNQVDIQSQVQSNVSILEQRILNNISAVNTNIQQNVSVLQYYILTNKTQLTSQISDSQKYLEGNIKSNFTAMDTRLLSNTTNIIYFLQTQINESNNKLGLVQGNLQMLNSTSINNYTTTQNNFSGINSIISTLTDTVHSLQTDNIQLKTQIEALQNRLDKIQFKESDRGVQYICLADDNCKSYVNNPLGS</sequence>
<proteinExistence type="predicted"/>
<evidence type="ECO:0000313" key="5">
    <source>
        <dbReference type="Proteomes" id="UP001642409"/>
    </source>
</evidence>
<dbReference type="Proteomes" id="UP001642409">
    <property type="component" value="Unassembled WGS sequence"/>
</dbReference>
<gene>
    <name evidence="4" type="ORF">HINF_LOCUS34563</name>
    <name evidence="3" type="ORF">HINF_LOCUS54122</name>
</gene>
<reference evidence="4 5" key="2">
    <citation type="submission" date="2024-07" db="EMBL/GenBank/DDBJ databases">
        <authorList>
            <person name="Akdeniz Z."/>
        </authorList>
    </citation>
    <scope>NUCLEOTIDE SEQUENCE [LARGE SCALE GENOMIC DNA]</scope>
</reference>
<evidence type="ECO:0000313" key="3">
    <source>
        <dbReference type="EMBL" id="CAI9966477.1"/>
    </source>
</evidence>
<feature type="coiled-coil region" evidence="1">
    <location>
        <begin position="460"/>
        <end position="487"/>
    </location>
</feature>
<feature type="signal peptide" evidence="2">
    <location>
        <begin position="1"/>
        <end position="17"/>
    </location>
</feature>
<reference evidence="3" key="1">
    <citation type="submission" date="2023-06" db="EMBL/GenBank/DDBJ databases">
        <authorList>
            <person name="Kurt Z."/>
        </authorList>
    </citation>
    <scope>NUCLEOTIDE SEQUENCE</scope>
</reference>
<evidence type="ECO:0000256" key="1">
    <source>
        <dbReference type="SAM" id="Coils"/>
    </source>
</evidence>
<protein>
    <submittedName>
        <fullName evidence="4">Hypothetical_protein</fullName>
    </submittedName>
</protein>
<name>A0AA86UVH9_9EUKA</name>
<keyword evidence="1" id="KW-0175">Coiled coil</keyword>
<dbReference type="EMBL" id="CATOUU010001007">
    <property type="protein sequence ID" value="CAI9966477.1"/>
    <property type="molecule type" value="Genomic_DNA"/>
</dbReference>
<keyword evidence="5" id="KW-1185">Reference proteome</keyword>
<accession>A0AA86UVH9</accession>
<evidence type="ECO:0000256" key="2">
    <source>
        <dbReference type="SAM" id="SignalP"/>
    </source>
</evidence>